<dbReference type="HOGENOM" id="CLU_039650_0_0_1"/>
<name>A0A0D1ZBI3_9EURO</name>
<evidence type="ECO:0000256" key="1">
    <source>
        <dbReference type="SAM" id="MobiDB-lite"/>
    </source>
</evidence>
<organism evidence="2 3">
    <name type="scientific">Exophiala sideris</name>
    <dbReference type="NCBI Taxonomy" id="1016849"/>
    <lineage>
        <taxon>Eukaryota</taxon>
        <taxon>Fungi</taxon>
        <taxon>Dikarya</taxon>
        <taxon>Ascomycota</taxon>
        <taxon>Pezizomycotina</taxon>
        <taxon>Eurotiomycetes</taxon>
        <taxon>Chaetothyriomycetidae</taxon>
        <taxon>Chaetothyriales</taxon>
        <taxon>Herpotrichiellaceae</taxon>
        <taxon>Exophiala</taxon>
    </lineage>
</organism>
<evidence type="ECO:0000313" key="3">
    <source>
        <dbReference type="Proteomes" id="UP000053599"/>
    </source>
</evidence>
<gene>
    <name evidence="2" type="ORF">PV11_06076</name>
</gene>
<protein>
    <recommendedName>
        <fullName evidence="4">Transcription factor domain-containing protein</fullName>
    </recommendedName>
</protein>
<feature type="region of interest" description="Disordered" evidence="1">
    <location>
        <begin position="1"/>
        <end position="31"/>
    </location>
</feature>
<proteinExistence type="predicted"/>
<dbReference type="AlphaFoldDB" id="A0A0D1ZBI3"/>
<feature type="compositionally biased region" description="Basic and acidic residues" evidence="1">
    <location>
        <begin position="1"/>
        <end position="12"/>
    </location>
</feature>
<sequence length="533" mass="59570">MATELAREDSDVRFSGSQQWPGERHPTRWDVHDANESPAITFLDRFRAALLHTEGAGEDASPDTDSVIDSSEHLDTNPVRAYTYPVVMLSDVPTLLPEDEIARLQAAFFASFNQIFIDAVNIAGTASDPLPPYLQIALACLGSVSMPATSTSGYAVTNGIDQADLSADLFLTAARLWTVIIEVDNREARMLEAVIAASLLITYGVLSTDRVHWRITTGILCNVVTMLRRLHLTDGYSPLYASCEQPEKDFGMKSSLVSYLLLLDTVHAVHYGLVPHFSRTELFMKMPSSNHQFRTLYNSLTHGYALPHDVRTREDGLLILTMLLSDIIYVQRCHLSISALSTSHVEVNARTSTDSTPLRNPFAPLSSQSEYSRLSADLLAALSRWEQHFHRHVGSDILAFYYFVKLQLICPELGNLPRLAGHGTVPASNGRQTTSSKHPERIDIPDKAMDLAWLVLDHCDGSSQDPQRRLAVWLPVILFYSALVVWQKLHSQPFTDLKYGSLKVLGMYKNEISKLPWPCCKEMADTLDRLMKR</sequence>
<evidence type="ECO:0000313" key="2">
    <source>
        <dbReference type="EMBL" id="KIV84103.1"/>
    </source>
</evidence>
<evidence type="ECO:0008006" key="4">
    <source>
        <dbReference type="Google" id="ProtNLM"/>
    </source>
</evidence>
<dbReference type="EMBL" id="KN846952">
    <property type="protein sequence ID" value="KIV84103.1"/>
    <property type="molecule type" value="Genomic_DNA"/>
</dbReference>
<accession>A0A0D1ZBI3</accession>
<dbReference type="OrthoDB" id="4109707at2759"/>
<feature type="compositionally biased region" description="Basic and acidic residues" evidence="1">
    <location>
        <begin position="22"/>
        <end position="31"/>
    </location>
</feature>
<dbReference type="Proteomes" id="UP000053599">
    <property type="component" value="Unassembled WGS sequence"/>
</dbReference>
<reference evidence="2 3" key="1">
    <citation type="submission" date="2015-01" db="EMBL/GenBank/DDBJ databases">
        <title>The Genome Sequence of Exophiala sideris CBS121828.</title>
        <authorList>
            <consortium name="The Broad Institute Genomics Platform"/>
            <person name="Cuomo C."/>
            <person name="de Hoog S."/>
            <person name="Gorbushina A."/>
            <person name="Stielow B."/>
            <person name="Teixiera M."/>
            <person name="Abouelleil A."/>
            <person name="Chapman S.B."/>
            <person name="Priest M."/>
            <person name="Young S.K."/>
            <person name="Wortman J."/>
            <person name="Nusbaum C."/>
            <person name="Birren B."/>
        </authorList>
    </citation>
    <scope>NUCLEOTIDE SEQUENCE [LARGE SCALE GENOMIC DNA]</scope>
    <source>
        <strain evidence="2 3">CBS 121828</strain>
    </source>
</reference>